<dbReference type="Pfam" id="PF13911">
    <property type="entry name" value="AhpC-TSA_2"/>
    <property type="match status" value="1"/>
</dbReference>
<dbReference type="AlphaFoldDB" id="A0A9P4MIY3"/>
<dbReference type="EMBL" id="ML996091">
    <property type="protein sequence ID" value="KAF2149246.1"/>
    <property type="molecule type" value="Genomic_DNA"/>
</dbReference>
<name>A0A9P4MIY3_9PEZI</name>
<evidence type="ECO:0008006" key="4">
    <source>
        <dbReference type="Google" id="ProtNLM"/>
    </source>
</evidence>
<dbReference type="PANTHER" id="PTHR28630:SF3">
    <property type="entry name" value="PEROXIREDOXIN-LIKE 2C"/>
    <property type="match status" value="1"/>
</dbReference>
<proteinExistence type="predicted"/>
<dbReference type="Proteomes" id="UP000799439">
    <property type="component" value="Unassembled WGS sequence"/>
</dbReference>
<comment type="caution">
    <text evidence="2">The sequence shown here is derived from an EMBL/GenBank/DDBJ whole genome shotgun (WGS) entry which is preliminary data.</text>
</comment>
<feature type="compositionally biased region" description="Low complexity" evidence="1">
    <location>
        <begin position="37"/>
        <end position="77"/>
    </location>
</feature>
<dbReference type="Gene3D" id="3.40.30.10">
    <property type="entry name" value="Glutaredoxin"/>
    <property type="match status" value="1"/>
</dbReference>
<keyword evidence="3" id="KW-1185">Reference proteome</keyword>
<evidence type="ECO:0000256" key="1">
    <source>
        <dbReference type="SAM" id="MobiDB-lite"/>
    </source>
</evidence>
<dbReference type="InterPro" id="IPR032801">
    <property type="entry name" value="PXL2A/B/C"/>
</dbReference>
<dbReference type="SUPFAM" id="SSF52833">
    <property type="entry name" value="Thioredoxin-like"/>
    <property type="match status" value="1"/>
</dbReference>
<dbReference type="PANTHER" id="PTHR28630">
    <property type="match status" value="1"/>
</dbReference>
<dbReference type="InterPro" id="IPR036249">
    <property type="entry name" value="Thioredoxin-like_sf"/>
</dbReference>
<dbReference type="OrthoDB" id="40334at2759"/>
<reference evidence="2" key="1">
    <citation type="journal article" date="2020" name="Stud. Mycol.">
        <title>101 Dothideomycetes genomes: a test case for predicting lifestyles and emergence of pathogens.</title>
        <authorList>
            <person name="Haridas S."/>
            <person name="Albert R."/>
            <person name="Binder M."/>
            <person name="Bloem J."/>
            <person name="Labutti K."/>
            <person name="Salamov A."/>
            <person name="Andreopoulos B."/>
            <person name="Baker S."/>
            <person name="Barry K."/>
            <person name="Bills G."/>
            <person name="Bluhm B."/>
            <person name="Cannon C."/>
            <person name="Castanera R."/>
            <person name="Culley D."/>
            <person name="Daum C."/>
            <person name="Ezra D."/>
            <person name="Gonzalez J."/>
            <person name="Henrissat B."/>
            <person name="Kuo A."/>
            <person name="Liang C."/>
            <person name="Lipzen A."/>
            <person name="Lutzoni F."/>
            <person name="Magnuson J."/>
            <person name="Mondo S."/>
            <person name="Nolan M."/>
            <person name="Ohm R."/>
            <person name="Pangilinan J."/>
            <person name="Park H.-J."/>
            <person name="Ramirez L."/>
            <person name="Alfaro M."/>
            <person name="Sun H."/>
            <person name="Tritt A."/>
            <person name="Yoshinaga Y."/>
            <person name="Zwiers L.-H."/>
            <person name="Turgeon B."/>
            <person name="Goodwin S."/>
            <person name="Spatafora J."/>
            <person name="Crous P."/>
            <person name="Grigoriev I."/>
        </authorList>
    </citation>
    <scope>NUCLEOTIDE SEQUENCE</scope>
    <source>
        <strain evidence="2">CBS 260.36</strain>
    </source>
</reference>
<protein>
    <recommendedName>
        <fullName evidence="4">Thioredoxin domain-containing protein</fullName>
    </recommendedName>
</protein>
<feature type="region of interest" description="Disordered" evidence="1">
    <location>
        <begin position="36"/>
        <end position="77"/>
    </location>
</feature>
<organism evidence="2 3">
    <name type="scientific">Myriangium duriaei CBS 260.36</name>
    <dbReference type="NCBI Taxonomy" id="1168546"/>
    <lineage>
        <taxon>Eukaryota</taxon>
        <taxon>Fungi</taxon>
        <taxon>Dikarya</taxon>
        <taxon>Ascomycota</taxon>
        <taxon>Pezizomycotina</taxon>
        <taxon>Dothideomycetes</taxon>
        <taxon>Dothideomycetidae</taxon>
        <taxon>Myriangiales</taxon>
        <taxon>Myriangiaceae</taxon>
        <taxon>Myriangium</taxon>
    </lineage>
</organism>
<sequence>MDTAQGDLLDEDYYPDPFAKHPLSYPLLSANDQHFYRSSSRTPSTVPSLVEHGSNVSSNVSSNPSSNTSSHTSWNETSWFNDDDAESVCEVQRKPIIDPKPDINCTPWEAIDPDCTPWEVYDPDDCCVPSPNDSQLSLSCAFDKSDWFAQFDGQLDVSDDPPSREVLAEAGEIPLYDSAGNTRLFKTLFSRGEVVGSRQLIIFIRHFYCGACKAYIDALSANINNRDTPLPTSIAIVGCGSPELIRHYKATTQCPFPIFADPSRSIFRLLGMHISLNMFGRRRPKYMADINLQRWMGGQLKDVSSVKGKKRFMGGNVMQIGGEFLFENGEVTWCHRMRNYRGHAEVDVIKRILDITR</sequence>
<accession>A0A9P4MIY3</accession>
<gene>
    <name evidence="2" type="ORF">K461DRAFT_231206</name>
</gene>
<evidence type="ECO:0000313" key="2">
    <source>
        <dbReference type="EMBL" id="KAF2149246.1"/>
    </source>
</evidence>
<evidence type="ECO:0000313" key="3">
    <source>
        <dbReference type="Proteomes" id="UP000799439"/>
    </source>
</evidence>